<protein>
    <submittedName>
        <fullName evidence="1">Protoporphyrinogen oxidase</fullName>
    </submittedName>
</protein>
<dbReference type="PANTHER" id="PTHR10668:SF103">
    <property type="entry name" value="PYRIDINE NUCLEOTIDE-DISULFIDE OXIDOREDUCTASE DOMAIN-CONTAINING PROTEIN 2"/>
    <property type="match status" value="1"/>
</dbReference>
<dbReference type="AlphaFoldDB" id="A0ABD7V0B0"/>
<dbReference type="Pfam" id="PF13450">
    <property type="entry name" value="NAD_binding_8"/>
    <property type="match status" value="1"/>
</dbReference>
<accession>A0ABD7V0B0</accession>
<comment type="caution">
    <text evidence="1">The sequence shown here is derived from an EMBL/GenBank/DDBJ whole genome shotgun (WGS) entry which is preliminary data.</text>
</comment>
<sequence length="545" mass="57100">MTAPRTPSATPHGLRRDAVIVGGGHNGLIAAAYLAQAGRDVEVLERDAIPGGAVSTVERFPGHRIDRGSSAHLMIRHSPVLDDLDLAAHGLRYIDCDPWAFVPATDSAPAIVFRTDLDATCASIERSCGARDAAAYREFVATWTPRAAAVMDAFYQPATMGRFGRSFLGLGSTASSARTGVIGRRGGEMLNLTAELMAPGDALLDRWFDSEHLKAGLAWFGAQSGPPMSAPGTAPMIGFAALMHRIPPGRAVGGSGALTDALVSRIGADGGQISCGDPAVSITRCGDHWRVETASGDRRCTPTVISACHVLTTLDLLAAGGFDPATIERWRRDIVVGTGIGMAVRLGTTALPEYQGLPDDLPAHGVHSALGLLVTDRSHLVRAHSAAAGGELPPRPAVVAMSFSAIDPGLAPEGRHAINLWAQWHPYRLAAGDWADAGAAAAEAVCAEVDRHAPGFAESIDHRFVQTPADLEEELGMIGGNIMHVEMSIDQMFMWRPTPDLAGHRVPGADGLFLAGASTHPGGGVTGASGYIAAHAVLRRRRLFG</sequence>
<dbReference type="PANTHER" id="PTHR10668">
    <property type="entry name" value="PHYTOENE DEHYDROGENASE"/>
    <property type="match status" value="1"/>
</dbReference>
<evidence type="ECO:0000313" key="1">
    <source>
        <dbReference type="EMBL" id="VFA82853.1"/>
    </source>
</evidence>
<evidence type="ECO:0000313" key="2">
    <source>
        <dbReference type="Proteomes" id="UP000360750"/>
    </source>
</evidence>
<dbReference type="Proteomes" id="UP000360750">
    <property type="component" value="Unassembled WGS sequence"/>
</dbReference>
<dbReference type="Gene3D" id="3.50.50.60">
    <property type="entry name" value="FAD/NAD(P)-binding domain"/>
    <property type="match status" value="1"/>
</dbReference>
<proteinExistence type="predicted"/>
<dbReference type="InterPro" id="IPR036188">
    <property type="entry name" value="FAD/NAD-bd_sf"/>
</dbReference>
<dbReference type="GeneID" id="60749294"/>
<dbReference type="RefSeq" id="WP_131733730.1">
    <property type="nucleotide sequence ID" value="NZ_CAACYD010000005.1"/>
</dbReference>
<dbReference type="SUPFAM" id="SSF51905">
    <property type="entry name" value="FAD/NAD(P)-binding domain"/>
    <property type="match status" value="1"/>
</dbReference>
<name>A0ABD7V0B0_9ACTN</name>
<dbReference type="EMBL" id="CAACYD010000005">
    <property type="protein sequence ID" value="VFA82853.1"/>
    <property type="molecule type" value="Genomic_DNA"/>
</dbReference>
<organism evidence="1 2">
    <name type="scientific">Gordonia paraffinivorans</name>
    <dbReference type="NCBI Taxonomy" id="175628"/>
    <lineage>
        <taxon>Bacteria</taxon>
        <taxon>Bacillati</taxon>
        <taxon>Actinomycetota</taxon>
        <taxon>Actinomycetes</taxon>
        <taxon>Mycobacteriales</taxon>
        <taxon>Gordoniaceae</taxon>
        <taxon>Gordonia</taxon>
    </lineage>
</organism>
<reference evidence="1 2" key="1">
    <citation type="submission" date="2019-02" db="EMBL/GenBank/DDBJ databases">
        <authorList>
            <consortium name="Pathogen Informatics"/>
        </authorList>
    </citation>
    <scope>NUCLEOTIDE SEQUENCE [LARGE SCALE GENOMIC DNA]</scope>
    <source>
        <strain evidence="1 2">3012STDY6756503</strain>
    </source>
</reference>
<gene>
    <name evidence="1" type="ORF">NCTC8139_01264</name>
</gene>